<dbReference type="GO" id="GO:0005886">
    <property type="term" value="C:plasma membrane"/>
    <property type="evidence" value="ECO:0007669"/>
    <property type="project" value="UniProtKB-SubCell"/>
</dbReference>
<organism evidence="11 12">
    <name type="scientific">Helicobacter cholecystus</name>
    <dbReference type="NCBI Taxonomy" id="45498"/>
    <lineage>
        <taxon>Bacteria</taxon>
        <taxon>Pseudomonadati</taxon>
        <taxon>Campylobacterota</taxon>
        <taxon>Epsilonproteobacteria</taxon>
        <taxon>Campylobacterales</taxon>
        <taxon>Helicobacteraceae</taxon>
        <taxon>Helicobacter</taxon>
    </lineage>
</organism>
<evidence type="ECO:0000313" key="11">
    <source>
        <dbReference type="EMBL" id="RDU68800.1"/>
    </source>
</evidence>
<dbReference type="OrthoDB" id="14324at2"/>
<sequence length="130" mass="14665">MKKMDSMNLVPFIDIMLVLLVIVLTSATFVNTSKVPIDIPKSQQDGKDLQEIEKKEIVISINKGGKFFWGNELVAFSTLSSRVASLDKKTQITLKGDKKSEFDAFVQVMQLLQKNKLDKVYILVQDKAKT</sequence>
<dbReference type="AlphaFoldDB" id="A0A3D8IUX1"/>
<protein>
    <submittedName>
        <fullName evidence="11">Biopolymer transporter ExbD</fullName>
    </submittedName>
</protein>
<evidence type="ECO:0000256" key="1">
    <source>
        <dbReference type="ARBA" id="ARBA00004249"/>
    </source>
</evidence>
<evidence type="ECO:0000256" key="8">
    <source>
        <dbReference type="ARBA" id="ARBA00022989"/>
    </source>
</evidence>
<keyword evidence="4" id="KW-1003">Cell membrane</keyword>
<dbReference type="Gene3D" id="3.30.420.270">
    <property type="match status" value="1"/>
</dbReference>
<reference evidence="11 12" key="1">
    <citation type="submission" date="2018-04" db="EMBL/GenBank/DDBJ databases">
        <title>Novel Campyloabacter and Helicobacter Species and Strains.</title>
        <authorList>
            <person name="Mannion A.J."/>
            <person name="Shen Z."/>
            <person name="Fox J.G."/>
        </authorList>
    </citation>
    <scope>NUCLEOTIDE SEQUENCE [LARGE SCALE GENOMIC DNA]</scope>
    <source>
        <strain evidence="11 12">ATCC 700242</strain>
    </source>
</reference>
<evidence type="ECO:0000256" key="2">
    <source>
        <dbReference type="ARBA" id="ARBA00005811"/>
    </source>
</evidence>
<evidence type="ECO:0000256" key="9">
    <source>
        <dbReference type="ARBA" id="ARBA00023136"/>
    </source>
</evidence>
<dbReference type="GO" id="GO:0015031">
    <property type="term" value="P:protein transport"/>
    <property type="evidence" value="ECO:0007669"/>
    <property type="project" value="UniProtKB-KW"/>
</dbReference>
<comment type="similarity">
    <text evidence="2 10">Belongs to the ExbD/TolR family.</text>
</comment>
<evidence type="ECO:0000256" key="10">
    <source>
        <dbReference type="RuleBase" id="RU003879"/>
    </source>
</evidence>
<keyword evidence="6 10" id="KW-0812">Transmembrane</keyword>
<evidence type="ECO:0000256" key="5">
    <source>
        <dbReference type="ARBA" id="ARBA00022519"/>
    </source>
</evidence>
<gene>
    <name evidence="11" type="ORF">CQA62_05265</name>
</gene>
<accession>A0A3D8IUX1</accession>
<dbReference type="RefSeq" id="WP_104723338.1">
    <property type="nucleotide sequence ID" value="NZ_FZNE01000001.1"/>
</dbReference>
<keyword evidence="9" id="KW-0472">Membrane</keyword>
<keyword evidence="7 10" id="KW-0653">Protein transport</keyword>
<comment type="subcellular location">
    <subcellularLocation>
        <location evidence="1">Cell inner membrane</location>
        <topology evidence="1">Single-pass type II membrane protein</topology>
    </subcellularLocation>
    <subcellularLocation>
        <location evidence="10">Cell membrane</location>
        <topology evidence="10">Single-pass type II membrane protein</topology>
    </subcellularLocation>
</comment>
<dbReference type="InterPro" id="IPR003400">
    <property type="entry name" value="ExbD"/>
</dbReference>
<dbReference type="PANTHER" id="PTHR30558:SF12">
    <property type="entry name" value="BIOPOLYMER TRANSPORT PROTEIN EXBD"/>
    <property type="match status" value="1"/>
</dbReference>
<evidence type="ECO:0000256" key="4">
    <source>
        <dbReference type="ARBA" id="ARBA00022475"/>
    </source>
</evidence>
<dbReference type="GO" id="GO:0022857">
    <property type="term" value="F:transmembrane transporter activity"/>
    <property type="evidence" value="ECO:0007669"/>
    <property type="project" value="InterPro"/>
</dbReference>
<comment type="caution">
    <text evidence="11">The sequence shown here is derived from an EMBL/GenBank/DDBJ whole genome shotgun (WGS) entry which is preliminary data.</text>
</comment>
<keyword evidence="8" id="KW-1133">Transmembrane helix</keyword>
<dbReference type="PANTHER" id="PTHR30558">
    <property type="entry name" value="EXBD MEMBRANE COMPONENT OF PMF-DRIVEN MACROMOLECULE IMPORT SYSTEM"/>
    <property type="match status" value="1"/>
</dbReference>
<dbReference type="Pfam" id="PF02472">
    <property type="entry name" value="ExbD"/>
    <property type="match status" value="1"/>
</dbReference>
<keyword evidence="3 10" id="KW-0813">Transport</keyword>
<evidence type="ECO:0000256" key="7">
    <source>
        <dbReference type="ARBA" id="ARBA00022927"/>
    </source>
</evidence>
<evidence type="ECO:0000256" key="6">
    <source>
        <dbReference type="ARBA" id="ARBA00022692"/>
    </source>
</evidence>
<dbReference type="Proteomes" id="UP000257067">
    <property type="component" value="Unassembled WGS sequence"/>
</dbReference>
<proteinExistence type="inferred from homology"/>
<keyword evidence="5" id="KW-0997">Cell inner membrane</keyword>
<evidence type="ECO:0000256" key="3">
    <source>
        <dbReference type="ARBA" id="ARBA00022448"/>
    </source>
</evidence>
<dbReference type="EMBL" id="NXLU01000006">
    <property type="protein sequence ID" value="RDU68800.1"/>
    <property type="molecule type" value="Genomic_DNA"/>
</dbReference>
<name>A0A3D8IUX1_9HELI</name>
<evidence type="ECO:0000313" key="12">
    <source>
        <dbReference type="Proteomes" id="UP000257067"/>
    </source>
</evidence>
<keyword evidence="12" id="KW-1185">Reference proteome</keyword>